<comment type="caution">
    <text evidence="1">The sequence shown here is derived from an EMBL/GenBank/DDBJ whole genome shotgun (WGS) entry which is preliminary data.</text>
</comment>
<reference evidence="1 2" key="1">
    <citation type="submission" date="2017-06" db="EMBL/GenBank/DDBJ databases">
        <title>Ensifer strains isolated from leguminous trees and herbs display diverse denitrification phenotypes with some acting as strong N2O sinks.</title>
        <authorList>
            <person name="Woliy K."/>
            <person name="Mania D."/>
            <person name="Bakken L.R."/>
            <person name="Frostegard A."/>
        </authorList>
    </citation>
    <scope>NUCLEOTIDE SEQUENCE [LARGE SCALE GENOMIC DNA]</scope>
    <source>
        <strain evidence="1 2">AC50a</strain>
    </source>
</reference>
<protein>
    <submittedName>
        <fullName evidence="1">Uncharacterized protein</fullName>
    </submittedName>
</protein>
<organism evidence="1 2">
    <name type="scientific">Rhizobium meliloti</name>
    <name type="common">Ensifer meliloti</name>
    <name type="synonym">Sinorhizobium meliloti</name>
    <dbReference type="NCBI Taxonomy" id="382"/>
    <lineage>
        <taxon>Bacteria</taxon>
        <taxon>Pseudomonadati</taxon>
        <taxon>Pseudomonadota</taxon>
        <taxon>Alphaproteobacteria</taxon>
        <taxon>Hyphomicrobiales</taxon>
        <taxon>Rhizobiaceae</taxon>
        <taxon>Sinorhizobium/Ensifer group</taxon>
        <taxon>Sinorhizobium</taxon>
    </lineage>
</organism>
<gene>
    <name evidence="1" type="ORF">CEJ86_24530</name>
</gene>
<accession>A0A2J0YX57</accession>
<proteinExistence type="predicted"/>
<dbReference type="Proteomes" id="UP000231987">
    <property type="component" value="Unassembled WGS sequence"/>
</dbReference>
<sequence length="21" mass="2208">MVAKALDVTPQLVLRVVGKLG</sequence>
<dbReference type="AlphaFoldDB" id="A0A2J0YX57"/>
<evidence type="ECO:0000313" key="1">
    <source>
        <dbReference type="EMBL" id="PJR12838.1"/>
    </source>
</evidence>
<evidence type="ECO:0000313" key="2">
    <source>
        <dbReference type="Proteomes" id="UP000231987"/>
    </source>
</evidence>
<name>A0A2J0YX57_RHIML</name>
<dbReference type="EMBL" id="NJGD01000014">
    <property type="protein sequence ID" value="PJR12838.1"/>
    <property type="molecule type" value="Genomic_DNA"/>
</dbReference>